<protein>
    <submittedName>
        <fullName evidence="1">Uncharacterized protein</fullName>
    </submittedName>
</protein>
<name>A0A0A9CY19_ARUDO</name>
<evidence type="ECO:0000313" key="1">
    <source>
        <dbReference type="EMBL" id="JAD79318.1"/>
    </source>
</evidence>
<reference evidence="1" key="1">
    <citation type="submission" date="2014-09" db="EMBL/GenBank/DDBJ databases">
        <authorList>
            <person name="Magalhaes I.L.F."/>
            <person name="Oliveira U."/>
            <person name="Santos F.R."/>
            <person name="Vidigal T.H.D.A."/>
            <person name="Brescovit A.D."/>
            <person name="Santos A.J."/>
        </authorList>
    </citation>
    <scope>NUCLEOTIDE SEQUENCE</scope>
    <source>
        <tissue evidence="1">Shoot tissue taken approximately 20 cm above the soil surface</tissue>
    </source>
</reference>
<sequence>MWGACFSQCLQWRFFLCETRVRARVCHPSTGGFTTTLQAPTIGKKTSNTRIKIGANSRLGYIRKSIFDKYQKPNCTKTYIKTNN</sequence>
<accession>A0A0A9CY19</accession>
<organism evidence="1">
    <name type="scientific">Arundo donax</name>
    <name type="common">Giant reed</name>
    <name type="synonym">Donax arundinaceus</name>
    <dbReference type="NCBI Taxonomy" id="35708"/>
    <lineage>
        <taxon>Eukaryota</taxon>
        <taxon>Viridiplantae</taxon>
        <taxon>Streptophyta</taxon>
        <taxon>Embryophyta</taxon>
        <taxon>Tracheophyta</taxon>
        <taxon>Spermatophyta</taxon>
        <taxon>Magnoliopsida</taxon>
        <taxon>Liliopsida</taxon>
        <taxon>Poales</taxon>
        <taxon>Poaceae</taxon>
        <taxon>PACMAD clade</taxon>
        <taxon>Arundinoideae</taxon>
        <taxon>Arundineae</taxon>
        <taxon>Arundo</taxon>
    </lineage>
</organism>
<dbReference type="AlphaFoldDB" id="A0A0A9CY19"/>
<dbReference type="EMBL" id="GBRH01218577">
    <property type="protein sequence ID" value="JAD79318.1"/>
    <property type="molecule type" value="Transcribed_RNA"/>
</dbReference>
<proteinExistence type="predicted"/>
<reference evidence="1" key="2">
    <citation type="journal article" date="2015" name="Data Brief">
        <title>Shoot transcriptome of the giant reed, Arundo donax.</title>
        <authorList>
            <person name="Barrero R.A."/>
            <person name="Guerrero F.D."/>
            <person name="Moolhuijzen P."/>
            <person name="Goolsby J.A."/>
            <person name="Tidwell J."/>
            <person name="Bellgard S.E."/>
            <person name="Bellgard M.I."/>
        </authorList>
    </citation>
    <scope>NUCLEOTIDE SEQUENCE</scope>
    <source>
        <tissue evidence="1">Shoot tissue taken approximately 20 cm above the soil surface</tissue>
    </source>
</reference>